<dbReference type="NCBIfam" id="TIGR01129">
    <property type="entry name" value="secD"/>
    <property type="match status" value="1"/>
</dbReference>
<sequence>MSAKYRFISFLLILAGLGIAYFDAVNFLKPESFLYSRILSVPFKLGLDLQGGVHLTYKADLSAIKPAEAANAMEGLRDVIERRVNAFGVGEPLVQVEKSAGGDQRLIVELPGVTNVNEAIKMIGETPFLEFKTENPAADKLTEEEKKDSSKVFVSSDLTGRYLKKAILDFDQTTFEPVISLEFNDEGGKLFAKMTKENVGKSIAIFLDGAPISVPNVREEITGGKAQITGQFTPKEAKLLVQRLNSGALPVPVNLISQQSVGPTLGEKFLAKGIMAGIYGMILVSLFLILWYRLPGLAAVLALGLYTIIILALFKLIPVTLTAAGIAGFILSVGMAVDANILIFERMKEELKKGKNLQSAVSEGFSRAWLSIRDSNISSLITAGILFWMGTSMIKGFALTLGVGILISMFSAITVSRTFLLAIGLKGESRVGKFLFRSGIR</sequence>
<name>A0A1G2PQC4_9BACT</name>
<dbReference type="GO" id="GO:0005886">
    <property type="term" value="C:plasma membrane"/>
    <property type="evidence" value="ECO:0007669"/>
    <property type="project" value="UniProtKB-SubCell"/>
</dbReference>
<feature type="domain" description="Protein translocase subunit SecDF P1" evidence="11">
    <location>
        <begin position="74"/>
        <end position="134"/>
    </location>
</feature>
<feature type="transmembrane region" description="Helical" evidence="9">
    <location>
        <begin position="297"/>
        <end position="317"/>
    </location>
</feature>
<dbReference type="Gene3D" id="3.30.70.3400">
    <property type="match status" value="1"/>
</dbReference>
<evidence type="ECO:0000259" key="12">
    <source>
        <dbReference type="Pfam" id="PF22599"/>
    </source>
</evidence>
<feature type="domain" description="Protein export membrane protein SecD/SecF C-terminal" evidence="10">
    <location>
        <begin position="254"/>
        <end position="424"/>
    </location>
</feature>
<organism evidence="13 14">
    <name type="scientific">Candidatus Terrybacteria bacterium RIFCSPHIGHO2_02_41_19</name>
    <dbReference type="NCBI Taxonomy" id="1802364"/>
    <lineage>
        <taxon>Bacteria</taxon>
        <taxon>Candidatus Terryibacteriota</taxon>
    </lineage>
</organism>
<comment type="caution">
    <text evidence="13">The sequence shown here is derived from an EMBL/GenBank/DDBJ whole genome shotgun (WGS) entry which is preliminary data.</text>
</comment>
<dbReference type="GO" id="GO:0043952">
    <property type="term" value="P:protein transport by the Sec complex"/>
    <property type="evidence" value="ECO:0007669"/>
    <property type="project" value="UniProtKB-UniRule"/>
</dbReference>
<comment type="caution">
    <text evidence="9">Lacks conserved residue(s) required for the propagation of feature annotation.</text>
</comment>
<evidence type="ECO:0000313" key="14">
    <source>
        <dbReference type="Proteomes" id="UP000178646"/>
    </source>
</evidence>
<keyword evidence="6 9" id="KW-1133">Transmembrane helix</keyword>
<dbReference type="GO" id="GO:0065002">
    <property type="term" value="P:intracellular protein transmembrane transport"/>
    <property type="evidence" value="ECO:0007669"/>
    <property type="project" value="UniProtKB-UniRule"/>
</dbReference>
<dbReference type="InterPro" id="IPR005791">
    <property type="entry name" value="SecD"/>
</dbReference>
<dbReference type="Proteomes" id="UP000178646">
    <property type="component" value="Unassembled WGS sequence"/>
</dbReference>
<dbReference type="PANTHER" id="PTHR30081:SF1">
    <property type="entry name" value="PROTEIN TRANSLOCASE SUBUNIT SECD"/>
    <property type="match status" value="1"/>
</dbReference>
<feature type="transmembrane region" description="Helical" evidence="9">
    <location>
        <begin position="323"/>
        <end position="344"/>
    </location>
</feature>
<keyword evidence="8 9" id="KW-0472">Membrane</keyword>
<dbReference type="InterPro" id="IPR054384">
    <property type="entry name" value="SecDF_P1_head"/>
</dbReference>
<dbReference type="PANTHER" id="PTHR30081">
    <property type="entry name" value="PROTEIN-EXPORT MEMBRANE PROTEIN SEC"/>
    <property type="match status" value="1"/>
</dbReference>
<dbReference type="EMBL" id="MHSU01000015">
    <property type="protein sequence ID" value="OHA50524.1"/>
    <property type="molecule type" value="Genomic_DNA"/>
</dbReference>
<keyword evidence="2 9" id="KW-0813">Transport</keyword>
<gene>
    <name evidence="9" type="primary">secD</name>
    <name evidence="13" type="ORF">A2W59_00520</name>
</gene>
<evidence type="ECO:0000259" key="11">
    <source>
        <dbReference type="Pfam" id="PF21760"/>
    </source>
</evidence>
<dbReference type="Gene3D" id="1.20.1640.10">
    <property type="entry name" value="Multidrug efflux transporter AcrB transmembrane domain"/>
    <property type="match status" value="1"/>
</dbReference>
<keyword evidence="5 9" id="KW-0653">Protein transport</keyword>
<dbReference type="Pfam" id="PF21760">
    <property type="entry name" value="SecD_1st"/>
    <property type="match status" value="1"/>
</dbReference>
<dbReference type="InterPro" id="IPR048631">
    <property type="entry name" value="SecD_1st"/>
</dbReference>
<proteinExistence type="inferred from homology"/>
<dbReference type="Gene3D" id="3.30.1360.200">
    <property type="match status" value="1"/>
</dbReference>
<keyword evidence="4 9" id="KW-0812">Transmembrane</keyword>
<accession>A0A1G2PQC4</accession>
<feature type="domain" description="SecDF P1 head subdomain" evidence="12">
    <location>
        <begin position="148"/>
        <end position="251"/>
    </location>
</feature>
<dbReference type="SUPFAM" id="SSF82866">
    <property type="entry name" value="Multidrug efflux transporter AcrB transmembrane domain"/>
    <property type="match status" value="1"/>
</dbReference>
<dbReference type="InterPro" id="IPR022646">
    <property type="entry name" value="SecD/SecF_CS"/>
</dbReference>
<dbReference type="FunFam" id="1.20.1640.10:FF:000004">
    <property type="entry name" value="Protein translocase subunit SecD"/>
    <property type="match status" value="1"/>
</dbReference>
<dbReference type="NCBIfam" id="TIGR00916">
    <property type="entry name" value="2A0604s01"/>
    <property type="match status" value="1"/>
</dbReference>
<evidence type="ECO:0000256" key="1">
    <source>
        <dbReference type="ARBA" id="ARBA00004651"/>
    </source>
</evidence>
<comment type="function">
    <text evidence="9">Part of the Sec protein translocase complex. Interacts with the SecYEG preprotein conducting channel. SecDF uses the proton motive force (PMF) to complete protein translocation after the ATP-dependent function of SecA.</text>
</comment>
<evidence type="ECO:0000256" key="7">
    <source>
        <dbReference type="ARBA" id="ARBA00023010"/>
    </source>
</evidence>
<comment type="subunit">
    <text evidence="9">Forms a complex with SecF. Part of the essential Sec protein translocation apparatus which comprises SecA, SecYEG and auxiliary proteins SecDF. Other proteins may also be involved.</text>
</comment>
<evidence type="ECO:0000259" key="10">
    <source>
        <dbReference type="Pfam" id="PF02355"/>
    </source>
</evidence>
<dbReference type="GO" id="GO:0006605">
    <property type="term" value="P:protein targeting"/>
    <property type="evidence" value="ECO:0007669"/>
    <property type="project" value="UniProtKB-UniRule"/>
</dbReference>
<dbReference type="InterPro" id="IPR022813">
    <property type="entry name" value="SecD/SecF_arch_bac"/>
</dbReference>
<comment type="similarity">
    <text evidence="9">Belongs to the SecD/SecF family. SecD subfamily.</text>
</comment>
<dbReference type="GO" id="GO:0015450">
    <property type="term" value="F:protein-transporting ATPase activity"/>
    <property type="evidence" value="ECO:0007669"/>
    <property type="project" value="InterPro"/>
</dbReference>
<evidence type="ECO:0000256" key="5">
    <source>
        <dbReference type="ARBA" id="ARBA00022927"/>
    </source>
</evidence>
<dbReference type="Pfam" id="PF07549">
    <property type="entry name" value="Sec_GG"/>
    <property type="match status" value="1"/>
</dbReference>
<dbReference type="Pfam" id="PF22599">
    <property type="entry name" value="SecDF_P1_head"/>
    <property type="match status" value="1"/>
</dbReference>
<comment type="subcellular location">
    <subcellularLocation>
        <location evidence="1 9">Cell membrane</location>
        <topology evidence="1 9">Multi-pass membrane protein</topology>
    </subcellularLocation>
</comment>
<dbReference type="AlphaFoldDB" id="A0A1G2PQC4"/>
<evidence type="ECO:0000256" key="3">
    <source>
        <dbReference type="ARBA" id="ARBA00022475"/>
    </source>
</evidence>
<dbReference type="Pfam" id="PF02355">
    <property type="entry name" value="SecD_SecF_C"/>
    <property type="match status" value="1"/>
</dbReference>
<feature type="transmembrane region" description="Helical" evidence="9">
    <location>
        <begin position="377"/>
        <end position="397"/>
    </location>
</feature>
<evidence type="ECO:0000256" key="8">
    <source>
        <dbReference type="ARBA" id="ARBA00023136"/>
    </source>
</evidence>
<protein>
    <recommendedName>
        <fullName evidence="9">Protein translocase subunit SecD</fullName>
    </recommendedName>
</protein>
<reference evidence="13 14" key="1">
    <citation type="journal article" date="2016" name="Nat. Commun.">
        <title>Thousands of microbial genomes shed light on interconnected biogeochemical processes in an aquifer system.</title>
        <authorList>
            <person name="Anantharaman K."/>
            <person name="Brown C.T."/>
            <person name="Hug L.A."/>
            <person name="Sharon I."/>
            <person name="Castelle C.J."/>
            <person name="Probst A.J."/>
            <person name="Thomas B.C."/>
            <person name="Singh A."/>
            <person name="Wilkins M.J."/>
            <person name="Karaoz U."/>
            <person name="Brodie E.L."/>
            <person name="Williams K.H."/>
            <person name="Hubbard S.S."/>
            <person name="Banfield J.F."/>
        </authorList>
    </citation>
    <scope>NUCLEOTIDE SEQUENCE [LARGE SCALE GENOMIC DNA]</scope>
</reference>
<dbReference type="HAMAP" id="MF_01463_B">
    <property type="entry name" value="SecD_B"/>
    <property type="match status" value="1"/>
</dbReference>
<keyword evidence="7 9" id="KW-0811">Translocation</keyword>
<feature type="transmembrane region" description="Helical" evidence="9">
    <location>
        <begin position="403"/>
        <end position="425"/>
    </location>
</feature>
<feature type="transmembrane region" description="Helical" evidence="9">
    <location>
        <begin position="269"/>
        <end position="290"/>
    </location>
</feature>
<evidence type="ECO:0000256" key="4">
    <source>
        <dbReference type="ARBA" id="ARBA00022692"/>
    </source>
</evidence>
<dbReference type="InterPro" id="IPR055344">
    <property type="entry name" value="SecD_SecF_C_bact"/>
</dbReference>
<evidence type="ECO:0000256" key="6">
    <source>
        <dbReference type="ARBA" id="ARBA00022989"/>
    </source>
</evidence>
<dbReference type="InterPro" id="IPR048634">
    <property type="entry name" value="SecD_SecF_C"/>
</dbReference>
<evidence type="ECO:0000313" key="13">
    <source>
        <dbReference type="EMBL" id="OHA50524.1"/>
    </source>
</evidence>
<evidence type="ECO:0000256" key="2">
    <source>
        <dbReference type="ARBA" id="ARBA00022448"/>
    </source>
</evidence>
<keyword evidence="3 9" id="KW-1003">Cell membrane</keyword>
<evidence type="ECO:0000256" key="9">
    <source>
        <dbReference type="HAMAP-Rule" id="MF_01463"/>
    </source>
</evidence>